<reference evidence="3 4" key="1">
    <citation type="submission" date="2016-01" db="EMBL/GenBank/DDBJ databases">
        <title>The draft genome sequence of Aquimarina sp. RZW4-3-2.</title>
        <authorList>
            <person name="Wang Y."/>
        </authorList>
    </citation>
    <scope>NUCLEOTIDE SEQUENCE [LARGE SCALE GENOMIC DNA]</scope>
    <source>
        <strain evidence="3 4">RZW4-3-2</strain>
    </source>
</reference>
<feature type="domain" description="CN hydrolase" evidence="2">
    <location>
        <begin position="1"/>
        <end position="234"/>
    </location>
</feature>
<dbReference type="InterPro" id="IPR036526">
    <property type="entry name" value="C-N_Hydrolase_sf"/>
</dbReference>
<dbReference type="EMBL" id="LQRT01000013">
    <property type="protein sequence ID" value="KZS40326.1"/>
    <property type="molecule type" value="Genomic_DNA"/>
</dbReference>
<dbReference type="InterPro" id="IPR050345">
    <property type="entry name" value="Aliph_Amidase/BUP"/>
</dbReference>
<sequence length="242" mass="27050">MKIATVQTKSIKGDIAANITNHKKLINSCISLQADAIFFPELSLTGYEPKLAKELAIAKEDIRLEPFQELSNRNTITVGVGLPTKSEYGIHISMIIFRPNLPKQIYHKQYLHDDELPYFVTGQDCNIITINDIKVALAICYESLQLVHFKKSIKLGAKYYLTSVAKSKKGVDHALKHYAKLAQQHSTPILMCNGIGLCDTFESTGTSSIWNSKGKLIAQLDNINQGILIFDTQTEEVIRTQI</sequence>
<keyword evidence="3" id="KW-0012">Acyltransferase</keyword>
<keyword evidence="4" id="KW-1185">Reference proteome</keyword>
<name>A0A162FAF9_9FLAO</name>
<dbReference type="Gene3D" id="3.60.110.10">
    <property type="entry name" value="Carbon-nitrogen hydrolase"/>
    <property type="match status" value="1"/>
</dbReference>
<comment type="caution">
    <text evidence="3">The sequence shown here is derived from an EMBL/GenBank/DDBJ whole genome shotgun (WGS) entry which is preliminary data.</text>
</comment>
<dbReference type="InterPro" id="IPR003010">
    <property type="entry name" value="C-N_Hydrolase"/>
</dbReference>
<dbReference type="GO" id="GO:0016746">
    <property type="term" value="F:acyltransferase activity"/>
    <property type="evidence" value="ECO:0007669"/>
    <property type="project" value="UniProtKB-KW"/>
</dbReference>
<evidence type="ECO:0000259" key="2">
    <source>
        <dbReference type="PROSITE" id="PS50263"/>
    </source>
</evidence>
<dbReference type="AlphaFoldDB" id="A0A162FAF9"/>
<dbReference type="PROSITE" id="PS50263">
    <property type="entry name" value="CN_HYDROLASE"/>
    <property type="match status" value="1"/>
</dbReference>
<proteinExistence type="predicted"/>
<dbReference type="OrthoDB" id="9803818at2"/>
<accession>A0A162FAF9</accession>
<evidence type="ECO:0000256" key="1">
    <source>
        <dbReference type="ARBA" id="ARBA00022801"/>
    </source>
</evidence>
<dbReference type="GO" id="GO:0033388">
    <property type="term" value="P:putrescine biosynthetic process from arginine"/>
    <property type="evidence" value="ECO:0007669"/>
    <property type="project" value="TreeGrafter"/>
</dbReference>
<gene>
    <name evidence="3" type="ORF">AWE51_05055</name>
</gene>
<dbReference type="GO" id="GO:0050126">
    <property type="term" value="F:N-carbamoylputrescine amidase activity"/>
    <property type="evidence" value="ECO:0007669"/>
    <property type="project" value="TreeGrafter"/>
</dbReference>
<keyword evidence="3" id="KW-0808">Transferase</keyword>
<dbReference type="PANTHER" id="PTHR43674">
    <property type="entry name" value="NITRILASE C965.09-RELATED"/>
    <property type="match status" value="1"/>
</dbReference>
<dbReference type="RefSeq" id="WP_066313803.1">
    <property type="nucleotide sequence ID" value="NZ_LQRT01000013.1"/>
</dbReference>
<evidence type="ECO:0000313" key="3">
    <source>
        <dbReference type="EMBL" id="KZS40326.1"/>
    </source>
</evidence>
<keyword evidence="1" id="KW-0378">Hydrolase</keyword>
<dbReference type="SUPFAM" id="SSF56317">
    <property type="entry name" value="Carbon-nitrogen hydrolase"/>
    <property type="match status" value="1"/>
</dbReference>
<dbReference type="Pfam" id="PF00795">
    <property type="entry name" value="CN_hydrolase"/>
    <property type="match status" value="1"/>
</dbReference>
<evidence type="ECO:0000313" key="4">
    <source>
        <dbReference type="Proteomes" id="UP000076715"/>
    </source>
</evidence>
<dbReference type="Proteomes" id="UP000076715">
    <property type="component" value="Unassembled WGS sequence"/>
</dbReference>
<dbReference type="CDD" id="cd07197">
    <property type="entry name" value="nitrilase"/>
    <property type="match status" value="1"/>
</dbReference>
<dbReference type="STRING" id="1642818.AWE51_05055"/>
<dbReference type="PANTHER" id="PTHR43674:SF2">
    <property type="entry name" value="BETA-UREIDOPROPIONASE"/>
    <property type="match status" value="1"/>
</dbReference>
<organism evidence="3 4">
    <name type="scientific">Aquimarina aggregata</name>
    <dbReference type="NCBI Taxonomy" id="1642818"/>
    <lineage>
        <taxon>Bacteria</taxon>
        <taxon>Pseudomonadati</taxon>
        <taxon>Bacteroidota</taxon>
        <taxon>Flavobacteriia</taxon>
        <taxon>Flavobacteriales</taxon>
        <taxon>Flavobacteriaceae</taxon>
        <taxon>Aquimarina</taxon>
    </lineage>
</organism>
<protein>
    <submittedName>
        <fullName evidence="3">Acyltransferase</fullName>
    </submittedName>
</protein>